<dbReference type="AlphaFoldDB" id="A0A150WJ75"/>
<dbReference type="Pfam" id="PF01048">
    <property type="entry name" value="PNP_UDP_1"/>
    <property type="match status" value="1"/>
</dbReference>
<dbReference type="CDD" id="cd09008">
    <property type="entry name" value="MTAN"/>
    <property type="match status" value="1"/>
</dbReference>
<dbReference type="GO" id="GO:0009116">
    <property type="term" value="P:nucleoside metabolic process"/>
    <property type="evidence" value="ECO:0007669"/>
    <property type="project" value="InterPro"/>
</dbReference>
<dbReference type="EMBL" id="LUKF01000014">
    <property type="protein sequence ID" value="KYG63539.1"/>
    <property type="molecule type" value="Genomic_DNA"/>
</dbReference>
<accession>A0A150WJ75</accession>
<organism evidence="2 3">
    <name type="scientific">Bdellovibrio bacteriovorus</name>
    <dbReference type="NCBI Taxonomy" id="959"/>
    <lineage>
        <taxon>Bacteria</taxon>
        <taxon>Pseudomonadati</taxon>
        <taxon>Bdellovibrionota</taxon>
        <taxon>Bdellovibrionia</taxon>
        <taxon>Bdellovibrionales</taxon>
        <taxon>Pseudobdellovibrionaceae</taxon>
        <taxon>Bdellovibrio</taxon>
    </lineage>
</organism>
<gene>
    <name evidence="2" type="ORF">AZI85_05550</name>
</gene>
<comment type="caution">
    <text evidence="2">The sequence shown here is derived from an EMBL/GenBank/DDBJ whole genome shotgun (WGS) entry which is preliminary data.</text>
</comment>
<dbReference type="InterPro" id="IPR035994">
    <property type="entry name" value="Nucleoside_phosphorylase_sf"/>
</dbReference>
<dbReference type="GO" id="GO:0008930">
    <property type="term" value="F:methylthioadenosine nucleosidase activity"/>
    <property type="evidence" value="ECO:0007669"/>
    <property type="project" value="TreeGrafter"/>
</dbReference>
<evidence type="ECO:0000313" key="2">
    <source>
        <dbReference type="EMBL" id="KYG63539.1"/>
    </source>
</evidence>
<feature type="domain" description="Nucleoside phosphorylase" evidence="1">
    <location>
        <begin position="19"/>
        <end position="177"/>
    </location>
</feature>
<dbReference type="Proteomes" id="UP000075391">
    <property type="component" value="Unassembled WGS sequence"/>
</dbReference>
<dbReference type="GO" id="GO:0005829">
    <property type="term" value="C:cytosol"/>
    <property type="evidence" value="ECO:0007669"/>
    <property type="project" value="TreeGrafter"/>
</dbReference>
<sequence length="181" mass="19890">MALPGESQGFFEKENFQIYYTGIGKVNAAATAMDVIHKTKCKVMINLGTAGSSKFKTHDLVEVSAFVQRDMDISPLGFKVGETPFDPLPAGIELIPYFNELSKGVCGTGDSFETGTPKVACDLVDMEGYALAKVCRKMGVQLISLKYITDGADHNAHNDWQENLVHGARKLLEYYKKMVTL</sequence>
<protein>
    <submittedName>
        <fullName evidence="2">5'-nucleosidase</fullName>
    </submittedName>
</protein>
<dbReference type="GO" id="GO:0008782">
    <property type="term" value="F:adenosylhomocysteine nucleosidase activity"/>
    <property type="evidence" value="ECO:0007669"/>
    <property type="project" value="TreeGrafter"/>
</dbReference>
<evidence type="ECO:0000313" key="3">
    <source>
        <dbReference type="Proteomes" id="UP000075391"/>
    </source>
</evidence>
<proteinExistence type="predicted"/>
<reference evidence="2 3" key="1">
    <citation type="submission" date="2016-03" db="EMBL/GenBank/DDBJ databases">
        <authorList>
            <person name="Ploux O."/>
        </authorList>
    </citation>
    <scope>NUCLEOTIDE SEQUENCE [LARGE SCALE GENOMIC DNA]</scope>
    <source>
        <strain evidence="2 3">BER2</strain>
    </source>
</reference>
<dbReference type="PANTHER" id="PTHR46832">
    <property type="entry name" value="5'-METHYLTHIOADENOSINE/S-ADENOSYLHOMOCYSTEINE NUCLEOSIDASE"/>
    <property type="match status" value="1"/>
</dbReference>
<name>A0A150WJ75_BDEBC</name>
<dbReference type="InterPro" id="IPR000845">
    <property type="entry name" value="Nucleoside_phosphorylase_d"/>
</dbReference>
<dbReference type="SUPFAM" id="SSF53167">
    <property type="entry name" value="Purine and uridine phosphorylases"/>
    <property type="match status" value="1"/>
</dbReference>
<dbReference type="PANTHER" id="PTHR46832:SF1">
    <property type="entry name" value="5'-METHYLTHIOADENOSINE_S-ADENOSYLHOMOCYSTEINE NUCLEOSIDASE"/>
    <property type="match status" value="1"/>
</dbReference>
<dbReference type="GO" id="GO:0019284">
    <property type="term" value="P:L-methionine salvage from S-adenosylmethionine"/>
    <property type="evidence" value="ECO:0007669"/>
    <property type="project" value="TreeGrafter"/>
</dbReference>
<dbReference type="Gene3D" id="3.40.50.1580">
    <property type="entry name" value="Nucleoside phosphorylase domain"/>
    <property type="match status" value="1"/>
</dbReference>
<dbReference type="RefSeq" id="WP_063243875.1">
    <property type="nucleotide sequence ID" value="NZ_CP168967.1"/>
</dbReference>
<evidence type="ECO:0000259" key="1">
    <source>
        <dbReference type="Pfam" id="PF01048"/>
    </source>
</evidence>
<dbReference type="OrthoDB" id="997641at2"/>